<protein>
    <submittedName>
        <fullName evidence="1">Uncharacterized protein</fullName>
    </submittedName>
</protein>
<organism evidence="1 2">
    <name type="scientific">Rhodopirellula baltica SH28</name>
    <dbReference type="NCBI Taxonomy" id="993517"/>
    <lineage>
        <taxon>Bacteria</taxon>
        <taxon>Pseudomonadati</taxon>
        <taxon>Planctomycetota</taxon>
        <taxon>Planctomycetia</taxon>
        <taxon>Pirellulales</taxon>
        <taxon>Pirellulaceae</taxon>
        <taxon>Rhodopirellula</taxon>
    </lineage>
</organism>
<dbReference type="AlphaFoldDB" id="K5DGH4"/>
<evidence type="ECO:0000313" key="2">
    <source>
        <dbReference type="Proteomes" id="UP000007993"/>
    </source>
</evidence>
<name>K5DGH4_RHOBT</name>
<proteinExistence type="predicted"/>
<comment type="caution">
    <text evidence="1">The sequence shown here is derived from an EMBL/GenBank/DDBJ whole genome shotgun (WGS) entry which is preliminary data.</text>
</comment>
<gene>
    <name evidence="1" type="ORF">RBSH_03108</name>
</gene>
<accession>K5DGH4</accession>
<dbReference type="Proteomes" id="UP000007993">
    <property type="component" value="Unassembled WGS sequence"/>
</dbReference>
<reference evidence="1 2" key="1">
    <citation type="journal article" date="2013" name="Mar. Genomics">
        <title>Expression of sulfatases in Rhodopirellula baltica and the diversity of sulfatases in the genus Rhodopirellula.</title>
        <authorList>
            <person name="Wegner C.E."/>
            <person name="Richter-Heitmann T."/>
            <person name="Klindworth A."/>
            <person name="Klockow C."/>
            <person name="Richter M."/>
            <person name="Achstetter T."/>
            <person name="Glockner F.O."/>
            <person name="Harder J."/>
        </authorList>
    </citation>
    <scope>NUCLEOTIDE SEQUENCE [LARGE SCALE GENOMIC DNA]</scope>
    <source>
        <strain evidence="1 2">SH28</strain>
    </source>
</reference>
<dbReference type="EMBL" id="AMCW01000090">
    <property type="protein sequence ID" value="EKK01548.1"/>
    <property type="molecule type" value="Genomic_DNA"/>
</dbReference>
<sequence length="45" mass="5026">MIDLCLPTEGFYDTAVAMPFKFEQRKILPPVGGLNKRQRCAEGLA</sequence>
<evidence type="ECO:0000313" key="1">
    <source>
        <dbReference type="EMBL" id="EKK01548.1"/>
    </source>
</evidence>
<dbReference type="PATRIC" id="fig|993517.3.peg.3371"/>